<feature type="compositionally biased region" description="Low complexity" evidence="1">
    <location>
        <begin position="67"/>
        <end position="77"/>
    </location>
</feature>
<comment type="caution">
    <text evidence="2">The sequence shown here is derived from an EMBL/GenBank/DDBJ whole genome shotgun (WGS) entry which is preliminary data.</text>
</comment>
<dbReference type="Proteomes" id="UP000481153">
    <property type="component" value="Unassembled WGS sequence"/>
</dbReference>
<proteinExistence type="predicted"/>
<evidence type="ECO:0000313" key="3">
    <source>
        <dbReference type="Proteomes" id="UP000481153"/>
    </source>
</evidence>
<dbReference type="AlphaFoldDB" id="A0A6G0WLD1"/>
<protein>
    <submittedName>
        <fullName evidence="2">Uncharacterized protein</fullName>
    </submittedName>
</protein>
<evidence type="ECO:0000313" key="2">
    <source>
        <dbReference type="EMBL" id="KAF0728130.1"/>
    </source>
</evidence>
<organism evidence="2 3">
    <name type="scientific">Aphanomyces euteiches</name>
    <dbReference type="NCBI Taxonomy" id="100861"/>
    <lineage>
        <taxon>Eukaryota</taxon>
        <taxon>Sar</taxon>
        <taxon>Stramenopiles</taxon>
        <taxon>Oomycota</taxon>
        <taxon>Saprolegniomycetes</taxon>
        <taxon>Saprolegniales</taxon>
        <taxon>Verrucalvaceae</taxon>
        <taxon>Aphanomyces</taxon>
    </lineage>
</organism>
<accession>A0A6G0WLD1</accession>
<sequence>MLFRATDKPAPPGPPAGATTGTTSMQPETDWPSPSNLGPRFNLVKGLRKVKKPPARIPPLEAKDRPNNNNALSNHNNQSDEKPIDVDLDNALSSVLSDVTVDDMDRVIDDLKQWRQEHANKIAAMQIHQTTTDEPTGHDDPDEKNDEQDDHDVLLELYEQAKKRWGSPSPVKSWKPLPEGVLASPAQEDKLQEIVDDHLAEKLAALRSDVFQLQVQGLLRDRCRRMNLPTLDVINNEDDDSAFDAHLLELERGVQTYANDLDDLLSRLGTLSPGEDTCEAE</sequence>
<name>A0A6G0WLD1_9STRA</name>
<evidence type="ECO:0000256" key="1">
    <source>
        <dbReference type="SAM" id="MobiDB-lite"/>
    </source>
</evidence>
<feature type="region of interest" description="Disordered" evidence="1">
    <location>
        <begin position="127"/>
        <end position="147"/>
    </location>
</feature>
<gene>
    <name evidence="2" type="ORF">Ae201684_013956</name>
</gene>
<feature type="compositionally biased region" description="Polar residues" evidence="1">
    <location>
        <begin position="24"/>
        <end position="36"/>
    </location>
</feature>
<feature type="region of interest" description="Disordered" evidence="1">
    <location>
        <begin position="1"/>
        <end position="86"/>
    </location>
</feature>
<dbReference type="EMBL" id="VJMJ01000181">
    <property type="protein sequence ID" value="KAF0728130.1"/>
    <property type="molecule type" value="Genomic_DNA"/>
</dbReference>
<reference evidence="2 3" key="1">
    <citation type="submission" date="2019-07" db="EMBL/GenBank/DDBJ databases">
        <title>Genomics analysis of Aphanomyces spp. identifies a new class of oomycete effector associated with host adaptation.</title>
        <authorList>
            <person name="Gaulin E."/>
        </authorList>
    </citation>
    <scope>NUCLEOTIDE SEQUENCE [LARGE SCALE GENOMIC DNA]</scope>
    <source>
        <strain evidence="2 3">ATCC 201684</strain>
    </source>
</reference>
<dbReference type="VEuPathDB" id="FungiDB:AeMF1_018793"/>
<keyword evidence="3" id="KW-1185">Reference proteome</keyword>